<reference evidence="1 2" key="2">
    <citation type="submission" date="2018-11" db="EMBL/GenBank/DDBJ databases">
        <authorList>
            <consortium name="Pathogen Informatics"/>
        </authorList>
    </citation>
    <scope>NUCLEOTIDE SEQUENCE [LARGE SCALE GENOMIC DNA]</scope>
    <source>
        <strain evidence="1 2">MHpl1</strain>
    </source>
</reference>
<gene>
    <name evidence="1" type="ORF">HPLM_LOCUS14402</name>
</gene>
<name>A0A0N4WSA7_HAEPC</name>
<dbReference type="EMBL" id="UZAF01018555">
    <property type="protein sequence ID" value="VDO52684.1"/>
    <property type="molecule type" value="Genomic_DNA"/>
</dbReference>
<dbReference type="AlphaFoldDB" id="A0A0N4WSA7"/>
<dbReference type="Proteomes" id="UP000268014">
    <property type="component" value="Unassembled WGS sequence"/>
</dbReference>
<evidence type="ECO:0000313" key="1">
    <source>
        <dbReference type="EMBL" id="VDO52684.1"/>
    </source>
</evidence>
<accession>A0A0N4WSA7</accession>
<keyword evidence="2" id="KW-1185">Reference proteome</keyword>
<evidence type="ECO:0000313" key="3">
    <source>
        <dbReference type="WBParaSite" id="HPLM_0001441001-mRNA-1"/>
    </source>
</evidence>
<sequence length="53" mass="5764">MISYVLFSVVPVQHTDRCSTSLGALTHLAGAEIHVRFIIRLSLAVVITWARGG</sequence>
<dbReference type="WBParaSite" id="HPLM_0001441001-mRNA-1">
    <property type="protein sequence ID" value="HPLM_0001441001-mRNA-1"/>
    <property type="gene ID" value="HPLM_0001441001"/>
</dbReference>
<organism evidence="3">
    <name type="scientific">Haemonchus placei</name>
    <name type="common">Barber's pole worm</name>
    <dbReference type="NCBI Taxonomy" id="6290"/>
    <lineage>
        <taxon>Eukaryota</taxon>
        <taxon>Metazoa</taxon>
        <taxon>Ecdysozoa</taxon>
        <taxon>Nematoda</taxon>
        <taxon>Chromadorea</taxon>
        <taxon>Rhabditida</taxon>
        <taxon>Rhabditina</taxon>
        <taxon>Rhabditomorpha</taxon>
        <taxon>Strongyloidea</taxon>
        <taxon>Trichostrongylidae</taxon>
        <taxon>Haemonchus</taxon>
    </lineage>
</organism>
<evidence type="ECO:0000313" key="2">
    <source>
        <dbReference type="Proteomes" id="UP000268014"/>
    </source>
</evidence>
<protein>
    <submittedName>
        <fullName evidence="3">Secreted protein</fullName>
    </submittedName>
</protein>
<reference evidence="3" key="1">
    <citation type="submission" date="2017-02" db="UniProtKB">
        <authorList>
            <consortium name="WormBaseParasite"/>
        </authorList>
    </citation>
    <scope>IDENTIFICATION</scope>
</reference>
<proteinExistence type="predicted"/>